<keyword evidence="6 10" id="KW-0342">GTP-binding</keyword>
<feature type="binding site" evidence="10">
    <location>
        <position position="372"/>
    </location>
    <ligand>
        <name>GMP</name>
        <dbReference type="ChEBI" id="CHEBI:58115"/>
    </ligand>
</feature>
<evidence type="ECO:0000256" key="7">
    <source>
        <dbReference type="ARBA" id="ARBA00023211"/>
    </source>
</evidence>
<evidence type="ECO:0000256" key="2">
    <source>
        <dbReference type="ARBA" id="ARBA00022598"/>
    </source>
</evidence>
<keyword evidence="2" id="KW-0436">Ligase</keyword>
<feature type="binding site" evidence="10">
    <location>
        <begin position="136"/>
        <end position="140"/>
    </location>
    <ligand>
        <name>GMP</name>
        <dbReference type="ChEBI" id="CHEBI:58115"/>
    </ligand>
</feature>
<evidence type="ECO:0000256" key="6">
    <source>
        <dbReference type="ARBA" id="ARBA00023134"/>
    </source>
</evidence>
<dbReference type="Proteomes" id="UP000027644">
    <property type="component" value="Unassembled WGS sequence"/>
</dbReference>
<feature type="active site" description="GMP-histidine intermediate" evidence="9">
    <location>
        <position position="294"/>
    </location>
</feature>
<reference evidence="12 13" key="1">
    <citation type="journal article" date="2014" name="PLoS Genet.">
        <title>Hidden diversity in honey bee gut symbionts detected by single-cell genomics.</title>
        <authorList>
            <person name="Engel P."/>
            <person name="Stepanauskas R."/>
            <person name="Moran N."/>
        </authorList>
    </citation>
    <scope>NUCLEOTIDE SEQUENCE [LARGE SCALE GENOMIC DNA]</scope>
    <source>
        <strain evidence="12 13">SCGC AB-598-J21</strain>
    </source>
</reference>
<accession>A0A074VZ21</accession>
<feature type="binding site" evidence="10">
    <location>
        <position position="277"/>
    </location>
    <ligand>
        <name>GMP</name>
        <dbReference type="ChEBI" id="CHEBI:58115"/>
    </ligand>
</feature>
<evidence type="ECO:0000256" key="3">
    <source>
        <dbReference type="ARBA" id="ARBA00022723"/>
    </source>
</evidence>
<dbReference type="NCBIfam" id="NF007153">
    <property type="entry name" value="PRK09588.1"/>
    <property type="match status" value="1"/>
</dbReference>
<dbReference type="GO" id="GO:0006396">
    <property type="term" value="P:RNA processing"/>
    <property type="evidence" value="ECO:0007669"/>
    <property type="project" value="InterPro"/>
</dbReference>
<keyword evidence="5" id="KW-0692">RNA repair</keyword>
<dbReference type="Gene3D" id="3.90.1860.10">
    <property type="entry name" value="tRNA-splicing ligase RtcB"/>
    <property type="match status" value="1"/>
</dbReference>
<evidence type="ECO:0000256" key="8">
    <source>
        <dbReference type="ARBA" id="ARBA00047746"/>
    </source>
</evidence>
<evidence type="ECO:0000256" key="11">
    <source>
        <dbReference type="PIRSR" id="PIRSR601233-3"/>
    </source>
</evidence>
<evidence type="ECO:0000256" key="1">
    <source>
        <dbReference type="ARBA" id="ARBA00012726"/>
    </source>
</evidence>
<gene>
    <name evidence="12" type="ORF">SASC598J21_017380</name>
</gene>
<dbReference type="PANTHER" id="PTHR11118:SF1">
    <property type="entry name" value="RNA-SPLICING LIGASE RTCB HOMOLOG"/>
    <property type="match status" value="1"/>
</dbReference>
<feature type="binding site" evidence="10">
    <location>
        <begin position="239"/>
        <end position="240"/>
    </location>
    <ligand>
        <name>GMP</name>
        <dbReference type="ChEBI" id="CHEBI:58115"/>
    </ligand>
</feature>
<dbReference type="GO" id="GO:0042245">
    <property type="term" value="P:RNA repair"/>
    <property type="evidence" value="ECO:0007669"/>
    <property type="project" value="UniProtKB-KW"/>
</dbReference>
<evidence type="ECO:0000256" key="10">
    <source>
        <dbReference type="PIRSR" id="PIRSR601233-2"/>
    </source>
</evidence>
<organism evidence="12 13">
    <name type="scientific">Snodgrassella alvi SCGC AB-598-J21</name>
    <dbReference type="NCBI Taxonomy" id="1385367"/>
    <lineage>
        <taxon>Bacteria</taxon>
        <taxon>Pseudomonadati</taxon>
        <taxon>Pseudomonadota</taxon>
        <taxon>Betaproteobacteria</taxon>
        <taxon>Neisseriales</taxon>
        <taxon>Neisseriaceae</taxon>
        <taxon>Snodgrassella</taxon>
    </lineage>
</organism>
<comment type="caution">
    <text evidence="12">The sequence shown here is derived from an EMBL/GenBank/DDBJ whole genome shotgun (WGS) entry which is preliminary data.</text>
</comment>
<proteinExistence type="predicted"/>
<feature type="binding site" evidence="10">
    <location>
        <begin position="294"/>
        <end position="297"/>
    </location>
    <ligand>
        <name>GMP</name>
        <dbReference type="ChEBI" id="CHEBI:58115"/>
    </ligand>
</feature>
<dbReference type="SUPFAM" id="SSF103365">
    <property type="entry name" value="Hypothetical protein PH1602"/>
    <property type="match status" value="1"/>
</dbReference>
<dbReference type="PANTHER" id="PTHR11118">
    <property type="entry name" value="RNA-SPLICING LIGASE RTCB HOMOLOG"/>
    <property type="match status" value="1"/>
</dbReference>
<name>A0A074VZ21_9NEIS</name>
<evidence type="ECO:0000256" key="5">
    <source>
        <dbReference type="ARBA" id="ARBA00022800"/>
    </source>
</evidence>
<dbReference type="Pfam" id="PF01139">
    <property type="entry name" value="RtcB"/>
    <property type="match status" value="2"/>
</dbReference>
<keyword evidence="4 10" id="KW-0547">Nucleotide-binding</keyword>
<dbReference type="NCBIfam" id="TIGR03073">
    <property type="entry name" value="release_rtcB"/>
    <property type="match status" value="1"/>
</dbReference>
<dbReference type="GO" id="GO:0005525">
    <property type="term" value="F:GTP binding"/>
    <property type="evidence" value="ECO:0007669"/>
    <property type="project" value="UniProtKB-KW"/>
</dbReference>
<dbReference type="GO" id="GO:0170057">
    <property type="term" value="F:RNA ligase (GTP) activity"/>
    <property type="evidence" value="ECO:0007669"/>
    <property type="project" value="UniProtKB-EC"/>
</dbReference>
<comment type="cofactor">
    <cofactor evidence="11">
        <name>Mn(2+)</name>
        <dbReference type="ChEBI" id="CHEBI:29035"/>
    </cofactor>
    <text evidence="11">Binds 2 manganese ions per subunit.</text>
</comment>
<dbReference type="InterPro" id="IPR001233">
    <property type="entry name" value="RtcB"/>
</dbReference>
<dbReference type="InterPro" id="IPR036025">
    <property type="entry name" value="RtcB-like_sf"/>
</dbReference>
<feature type="binding site" evidence="11">
    <location>
        <position position="168"/>
    </location>
    <ligand>
        <name>Mn(2+)</name>
        <dbReference type="ChEBI" id="CHEBI:29035"/>
        <label>2</label>
    </ligand>
</feature>
<evidence type="ECO:0000256" key="4">
    <source>
        <dbReference type="ARBA" id="ARBA00022741"/>
    </source>
</evidence>
<feature type="binding site" evidence="11">
    <location>
        <position position="239"/>
    </location>
    <ligand>
        <name>Mn(2+)</name>
        <dbReference type="ChEBI" id="CHEBI:29035"/>
        <label>2</label>
    </ligand>
</feature>
<evidence type="ECO:0000313" key="13">
    <source>
        <dbReference type="Proteomes" id="UP000027644"/>
    </source>
</evidence>
<sequence length="378" mass="42031">MGNSIQQLADNITLITSPELWLEGEAIRQLETTAKLPDIKYVAGMPDLHPGRGYPVGAAFFTTQYLYPALIGGDIGCGMALWQTTVKIRAMNQAKLIKRLDNIDQPLSITECTALWPEILPLNNHTYASGTIGSGNHFAELQMLETVYAPEIIRETGLDKQHLQLMVHSGSRGLGGMILDKHTRQYGHQGLIADSPAGKEYLMQHNLALDYAQQNRELIGRRILANLREQGQKLLDISHNFIEPVTINNEYGWLHRKGAAPANRGLVIIPGSRGDFSYLVQPLETVSSLYSLAHGAGRKWQRSACKGRLAERYTAEQLTRTAHGSRVICGDRELLYEEAPQAYKSIESVIAAMVQAQLIRPVARLKPVITYKVQTEKK</sequence>
<evidence type="ECO:0000256" key="9">
    <source>
        <dbReference type="PIRSR" id="PIRSR601233-1"/>
    </source>
</evidence>
<keyword evidence="7 11" id="KW-0464">Manganese</keyword>
<dbReference type="EMBL" id="AVQL01000450">
    <property type="protein sequence ID" value="KEQ00469.1"/>
    <property type="molecule type" value="Genomic_DNA"/>
</dbReference>
<keyword evidence="3 11" id="KW-0479">Metal-binding</keyword>
<dbReference type="EC" id="6.5.1.8" evidence="1"/>
<dbReference type="GO" id="GO:0003972">
    <property type="term" value="F:RNA ligase (ATP) activity"/>
    <property type="evidence" value="ECO:0007669"/>
    <property type="project" value="TreeGrafter"/>
</dbReference>
<dbReference type="InterPro" id="IPR017510">
    <property type="entry name" value="RtcB2"/>
</dbReference>
<dbReference type="AlphaFoldDB" id="A0A074VZ21"/>
<dbReference type="GO" id="GO:0046872">
    <property type="term" value="F:metal ion binding"/>
    <property type="evidence" value="ECO:0007669"/>
    <property type="project" value="UniProtKB-KW"/>
</dbReference>
<comment type="catalytic activity">
    <reaction evidence="8">
        <text>a 3'-end 3'-phospho-ribonucleotide-RNA + a 5'-end dephospho-ribonucleoside-RNA + GTP = a ribonucleotidyl-ribonucleotide-RNA + GMP + diphosphate</text>
        <dbReference type="Rhea" id="RHEA:68076"/>
        <dbReference type="Rhea" id="RHEA-COMP:10463"/>
        <dbReference type="Rhea" id="RHEA-COMP:13936"/>
        <dbReference type="Rhea" id="RHEA-COMP:17355"/>
        <dbReference type="ChEBI" id="CHEBI:33019"/>
        <dbReference type="ChEBI" id="CHEBI:37565"/>
        <dbReference type="ChEBI" id="CHEBI:58115"/>
        <dbReference type="ChEBI" id="CHEBI:83062"/>
        <dbReference type="ChEBI" id="CHEBI:138284"/>
        <dbReference type="ChEBI" id="CHEBI:173118"/>
        <dbReference type="EC" id="6.5.1.8"/>
    </reaction>
</comment>
<protein>
    <recommendedName>
        <fullName evidence="1">3'-phosphate/5'-hydroxy nucleic acid ligase</fullName>
        <ecNumber evidence="1">6.5.1.8</ecNumber>
    </recommendedName>
</protein>
<feature type="binding site" evidence="11">
    <location>
        <position position="137"/>
    </location>
    <ligand>
        <name>Mn(2+)</name>
        <dbReference type="ChEBI" id="CHEBI:29035"/>
        <label>1</label>
    </ligand>
</feature>
<evidence type="ECO:0000313" key="12">
    <source>
        <dbReference type="EMBL" id="KEQ00469.1"/>
    </source>
</evidence>